<dbReference type="CDD" id="cd06171">
    <property type="entry name" value="Sigma70_r4"/>
    <property type="match status" value="1"/>
</dbReference>
<dbReference type="RefSeq" id="WP_117451393.1">
    <property type="nucleotide sequence ID" value="NZ_CP060636.1"/>
</dbReference>
<dbReference type="GO" id="GO:0016987">
    <property type="term" value="F:sigma factor activity"/>
    <property type="evidence" value="ECO:0007669"/>
    <property type="project" value="UniProtKB-KW"/>
</dbReference>
<name>A0A7G9GST8_9FIRM</name>
<evidence type="ECO:0000256" key="5">
    <source>
        <dbReference type="ARBA" id="ARBA00023163"/>
    </source>
</evidence>
<proteinExistence type="inferred from homology"/>
<dbReference type="KEGG" id="ehn:H9Q80_07995"/>
<dbReference type="PANTHER" id="PTHR43133">
    <property type="entry name" value="RNA POLYMERASE ECF-TYPE SIGMA FACTO"/>
    <property type="match status" value="1"/>
</dbReference>
<dbReference type="InterPro" id="IPR013325">
    <property type="entry name" value="RNA_pol_sigma_r2"/>
</dbReference>
<dbReference type="SUPFAM" id="SSF88946">
    <property type="entry name" value="Sigma2 domain of RNA polymerase sigma factors"/>
    <property type="match status" value="1"/>
</dbReference>
<keyword evidence="3" id="KW-0731">Sigma factor</keyword>
<dbReference type="GO" id="GO:0006352">
    <property type="term" value="P:DNA-templated transcription initiation"/>
    <property type="evidence" value="ECO:0007669"/>
    <property type="project" value="InterPro"/>
</dbReference>
<evidence type="ECO:0000256" key="2">
    <source>
        <dbReference type="ARBA" id="ARBA00023015"/>
    </source>
</evidence>
<evidence type="ECO:0000259" key="7">
    <source>
        <dbReference type="Pfam" id="PF08281"/>
    </source>
</evidence>
<dbReference type="PANTHER" id="PTHR43133:SF8">
    <property type="entry name" value="RNA POLYMERASE SIGMA FACTOR HI_1459-RELATED"/>
    <property type="match status" value="1"/>
</dbReference>
<gene>
    <name evidence="8" type="ORF">H9Q80_07995</name>
</gene>
<evidence type="ECO:0000313" key="8">
    <source>
        <dbReference type="EMBL" id="QNM13870.1"/>
    </source>
</evidence>
<evidence type="ECO:0000256" key="3">
    <source>
        <dbReference type="ARBA" id="ARBA00023082"/>
    </source>
</evidence>
<dbReference type="Gene3D" id="1.10.10.10">
    <property type="entry name" value="Winged helix-like DNA-binding domain superfamily/Winged helix DNA-binding domain"/>
    <property type="match status" value="1"/>
</dbReference>
<dbReference type="InterPro" id="IPR007627">
    <property type="entry name" value="RNA_pol_sigma70_r2"/>
</dbReference>
<accession>A0A7G9GST8</accession>
<dbReference type="InterPro" id="IPR036388">
    <property type="entry name" value="WH-like_DNA-bd_sf"/>
</dbReference>
<feature type="domain" description="RNA polymerase sigma factor 70 region 4 type 2" evidence="7">
    <location>
        <begin position="116"/>
        <end position="168"/>
    </location>
</feature>
<dbReference type="InterPro" id="IPR013249">
    <property type="entry name" value="RNA_pol_sigma70_r4_t2"/>
</dbReference>
<dbReference type="InterPro" id="IPR039425">
    <property type="entry name" value="RNA_pol_sigma-70-like"/>
</dbReference>
<dbReference type="GO" id="GO:0003677">
    <property type="term" value="F:DNA binding"/>
    <property type="evidence" value="ECO:0007669"/>
    <property type="project" value="UniProtKB-KW"/>
</dbReference>
<dbReference type="Gene3D" id="1.10.1740.10">
    <property type="match status" value="1"/>
</dbReference>
<evidence type="ECO:0000256" key="4">
    <source>
        <dbReference type="ARBA" id="ARBA00023125"/>
    </source>
</evidence>
<dbReference type="Proteomes" id="UP000515856">
    <property type="component" value="Chromosome"/>
</dbReference>
<evidence type="ECO:0000313" key="9">
    <source>
        <dbReference type="Proteomes" id="UP000515856"/>
    </source>
</evidence>
<keyword evidence="2" id="KW-0805">Transcription regulation</keyword>
<reference evidence="8 9" key="1">
    <citation type="submission" date="2020-08" db="EMBL/GenBank/DDBJ databases">
        <authorList>
            <person name="Liu C."/>
            <person name="Sun Q."/>
        </authorList>
    </citation>
    <scope>NUCLEOTIDE SEQUENCE [LARGE SCALE GENOMIC DNA]</scope>
    <source>
        <strain evidence="8 9">NSJ-61</strain>
    </source>
</reference>
<organism evidence="8 9">
    <name type="scientific">[Eubacterium] hominis</name>
    <dbReference type="NCBI Taxonomy" id="2764325"/>
    <lineage>
        <taxon>Bacteria</taxon>
        <taxon>Bacillati</taxon>
        <taxon>Bacillota</taxon>
        <taxon>Erysipelotrichia</taxon>
        <taxon>Erysipelotrichales</taxon>
        <taxon>Erysipelotrichaceae</taxon>
        <taxon>Amedibacillus</taxon>
    </lineage>
</organism>
<dbReference type="Pfam" id="PF08281">
    <property type="entry name" value="Sigma70_r4_2"/>
    <property type="match status" value="1"/>
</dbReference>
<evidence type="ECO:0000259" key="6">
    <source>
        <dbReference type="Pfam" id="PF04542"/>
    </source>
</evidence>
<dbReference type="EMBL" id="CP060636">
    <property type="protein sequence ID" value="QNM13870.1"/>
    <property type="molecule type" value="Genomic_DNA"/>
</dbReference>
<comment type="similarity">
    <text evidence="1">Belongs to the sigma-70 factor family. ECF subfamily.</text>
</comment>
<dbReference type="InterPro" id="IPR014284">
    <property type="entry name" value="RNA_pol_sigma-70_dom"/>
</dbReference>
<dbReference type="SUPFAM" id="SSF88659">
    <property type="entry name" value="Sigma3 and sigma4 domains of RNA polymerase sigma factors"/>
    <property type="match status" value="1"/>
</dbReference>
<dbReference type="InterPro" id="IPR013324">
    <property type="entry name" value="RNA_pol_sigma_r3/r4-like"/>
</dbReference>
<sequence length="180" mass="21518">MNEKAYLKEIRKGNQEALNAFIETLYPSVYRYVFCKVSGKEEAKDITQEVFLRFIKQIHNYQSNGKVLAYLYTIAMNCCHTYYRKEKRFDYTELNDEISKDDYNLSEDVLHTLTFEELRLCLQKLPDKDQDILIFHYLKQMTFKEISQITNESENTLKTRHYRALAKMKKIIKDGDQHVS</sequence>
<keyword evidence="5" id="KW-0804">Transcription</keyword>
<dbReference type="AlphaFoldDB" id="A0A7G9GST8"/>
<dbReference type="NCBIfam" id="TIGR02937">
    <property type="entry name" value="sigma70-ECF"/>
    <property type="match status" value="1"/>
</dbReference>
<protein>
    <submittedName>
        <fullName evidence="8">Sigma-70 family RNA polymerase sigma factor</fullName>
    </submittedName>
</protein>
<keyword evidence="4" id="KW-0238">DNA-binding</keyword>
<evidence type="ECO:0000256" key="1">
    <source>
        <dbReference type="ARBA" id="ARBA00010641"/>
    </source>
</evidence>
<feature type="domain" description="RNA polymerase sigma-70 region 2" evidence="6">
    <location>
        <begin position="22"/>
        <end position="88"/>
    </location>
</feature>
<dbReference type="Pfam" id="PF04542">
    <property type="entry name" value="Sigma70_r2"/>
    <property type="match status" value="1"/>
</dbReference>
<keyword evidence="9" id="KW-1185">Reference proteome</keyword>